<feature type="transmembrane region" description="Helical" evidence="6">
    <location>
        <begin position="12"/>
        <end position="36"/>
    </location>
</feature>
<dbReference type="Pfam" id="PF13440">
    <property type="entry name" value="Polysacc_synt_3"/>
    <property type="match status" value="1"/>
</dbReference>
<reference evidence="7" key="1">
    <citation type="submission" date="2022-06" db="EMBL/GenBank/DDBJ databases">
        <title>Genome sequencing of Brevibacillus sp. BB3-R1.</title>
        <authorList>
            <person name="Heo J."/>
            <person name="Lee D."/>
            <person name="Won M."/>
            <person name="Han B.-H."/>
            <person name="Hong S.-B."/>
            <person name="Kwon S.-W."/>
        </authorList>
    </citation>
    <scope>NUCLEOTIDE SEQUENCE</scope>
    <source>
        <strain evidence="7">BB3-R1</strain>
    </source>
</reference>
<dbReference type="EMBL" id="CP098755">
    <property type="protein sequence ID" value="USG67133.1"/>
    <property type="molecule type" value="Genomic_DNA"/>
</dbReference>
<feature type="transmembrane region" description="Helical" evidence="6">
    <location>
        <begin position="75"/>
        <end position="97"/>
    </location>
</feature>
<dbReference type="RefSeq" id="WP_251874236.1">
    <property type="nucleotide sequence ID" value="NZ_CP098755.1"/>
</dbReference>
<dbReference type="PANTHER" id="PTHR30250">
    <property type="entry name" value="PST FAMILY PREDICTED COLANIC ACID TRANSPORTER"/>
    <property type="match status" value="1"/>
</dbReference>
<dbReference type="InterPro" id="IPR050833">
    <property type="entry name" value="Poly_Biosynth_Transport"/>
</dbReference>
<evidence type="ECO:0000313" key="7">
    <source>
        <dbReference type="EMBL" id="USG67133.1"/>
    </source>
</evidence>
<organism evidence="7 8">
    <name type="scientific">Brevibacillus ruminantium</name>
    <dbReference type="NCBI Taxonomy" id="2950604"/>
    <lineage>
        <taxon>Bacteria</taxon>
        <taxon>Bacillati</taxon>
        <taxon>Bacillota</taxon>
        <taxon>Bacilli</taxon>
        <taxon>Bacillales</taxon>
        <taxon>Paenibacillaceae</taxon>
        <taxon>Brevibacillus</taxon>
    </lineage>
</organism>
<feature type="transmembrane region" description="Helical" evidence="6">
    <location>
        <begin position="391"/>
        <end position="413"/>
    </location>
</feature>
<feature type="transmembrane region" description="Helical" evidence="6">
    <location>
        <begin position="42"/>
        <end position="63"/>
    </location>
</feature>
<evidence type="ECO:0000256" key="3">
    <source>
        <dbReference type="ARBA" id="ARBA00022692"/>
    </source>
</evidence>
<gene>
    <name evidence="7" type="ORF">NDK47_07530</name>
</gene>
<feature type="transmembrane region" description="Helical" evidence="6">
    <location>
        <begin position="331"/>
        <end position="355"/>
    </location>
</feature>
<evidence type="ECO:0000256" key="1">
    <source>
        <dbReference type="ARBA" id="ARBA00004651"/>
    </source>
</evidence>
<evidence type="ECO:0000256" key="5">
    <source>
        <dbReference type="ARBA" id="ARBA00023136"/>
    </source>
</evidence>
<dbReference type="Proteomes" id="UP001056500">
    <property type="component" value="Chromosome"/>
</dbReference>
<evidence type="ECO:0000256" key="6">
    <source>
        <dbReference type="SAM" id="Phobius"/>
    </source>
</evidence>
<evidence type="ECO:0000256" key="2">
    <source>
        <dbReference type="ARBA" id="ARBA00022475"/>
    </source>
</evidence>
<accession>A0ABY4WLY9</accession>
<feature type="transmembrane region" description="Helical" evidence="6">
    <location>
        <begin position="218"/>
        <end position="244"/>
    </location>
</feature>
<feature type="transmembrane region" description="Helical" evidence="6">
    <location>
        <begin position="256"/>
        <end position="276"/>
    </location>
</feature>
<evidence type="ECO:0000313" key="8">
    <source>
        <dbReference type="Proteomes" id="UP001056500"/>
    </source>
</evidence>
<proteinExistence type="predicted"/>
<feature type="transmembrane region" description="Helical" evidence="6">
    <location>
        <begin position="297"/>
        <end position="319"/>
    </location>
</feature>
<keyword evidence="4 6" id="KW-1133">Transmembrane helix</keyword>
<keyword evidence="8" id="KW-1185">Reference proteome</keyword>
<name>A0ABY4WLY9_9BACL</name>
<feature type="transmembrane region" description="Helical" evidence="6">
    <location>
        <begin position="117"/>
        <end position="137"/>
    </location>
</feature>
<sequence>MAASKFLRGVGYLAGGTALAQGLTFLVTPFLSRLYLPEEFGVFAVFTSLLSIFVVLASLRYEWAIPLPKEEESAANLLALSLLITGTIALLIGLSVWLWGSEMSSMLNTPGLSSVLWLLPFSFLGAGVYQSLHYWALRKQAYPRIMSTKWKQSIGMSVVQLGSGLIHAGPLGLALGDMVGRVSGTGSLLLTSWKQDRVSLQGISWGNIRKAARRYMKFPLFSSWSALLNTISMQIPILFLGYAYHAEIVGHFSFSLNLVSAPLTLVSNAVSNVYMAEMSKLMLEMPEQAEIFFWKTLRNLVFVIPLVALLALFAPWLFAVVFGEEWRDAGLYLQISSPMLALSFLANSIGFTIIVLERQDLHAIRELIRLPLMLLAVVLSVTLSFSSTLTIAALCTAGAVGYLIHGYLSWYAIRRAPHLSQKNEREEEPAKHACQ</sequence>
<feature type="transmembrane region" description="Helical" evidence="6">
    <location>
        <begin position="367"/>
        <end position="385"/>
    </location>
</feature>
<dbReference type="PANTHER" id="PTHR30250:SF28">
    <property type="entry name" value="POLYSACCHARIDE BIOSYNTHESIS PROTEIN"/>
    <property type="match status" value="1"/>
</dbReference>
<keyword evidence="2" id="KW-1003">Cell membrane</keyword>
<keyword evidence="3 6" id="KW-0812">Transmembrane</keyword>
<evidence type="ECO:0000256" key="4">
    <source>
        <dbReference type="ARBA" id="ARBA00022989"/>
    </source>
</evidence>
<keyword evidence="5 6" id="KW-0472">Membrane</keyword>
<comment type="subcellular location">
    <subcellularLocation>
        <location evidence="1">Cell membrane</location>
        <topology evidence="1">Multi-pass membrane protein</topology>
    </subcellularLocation>
</comment>
<protein>
    <submittedName>
        <fullName evidence="7">Oligosaccharide flippase family protein</fullName>
    </submittedName>
</protein>